<evidence type="ECO:0000256" key="2">
    <source>
        <dbReference type="ARBA" id="ARBA00022801"/>
    </source>
</evidence>
<dbReference type="EMBL" id="CP042997">
    <property type="protein sequence ID" value="QEH38708.1"/>
    <property type="molecule type" value="Genomic_DNA"/>
</dbReference>
<protein>
    <submittedName>
        <fullName evidence="8">Extracellular exo-alpha-(1-&gt;5)-L-arabinofuranosidase ArbA</fullName>
        <ecNumber evidence="8">3.2.1.-</ecNumber>
    </submittedName>
</protein>
<name>A0A5B9WDG7_9BACT</name>
<dbReference type="Gene3D" id="2.115.10.20">
    <property type="entry name" value="Glycosyl hydrolase domain, family 43"/>
    <property type="match status" value="1"/>
</dbReference>
<dbReference type="KEGG" id="agv:OJF2_73140"/>
<reference evidence="8 9" key="1">
    <citation type="submission" date="2019-08" db="EMBL/GenBank/DDBJ databases">
        <title>Deep-cultivation of Planctomycetes and their phenomic and genomic characterization uncovers novel biology.</title>
        <authorList>
            <person name="Wiegand S."/>
            <person name="Jogler M."/>
            <person name="Boedeker C."/>
            <person name="Pinto D."/>
            <person name="Vollmers J."/>
            <person name="Rivas-Marin E."/>
            <person name="Kohn T."/>
            <person name="Peeters S.H."/>
            <person name="Heuer A."/>
            <person name="Rast P."/>
            <person name="Oberbeckmann S."/>
            <person name="Bunk B."/>
            <person name="Jeske O."/>
            <person name="Meyerdierks A."/>
            <person name="Storesund J.E."/>
            <person name="Kallscheuer N."/>
            <person name="Luecker S."/>
            <person name="Lage O.M."/>
            <person name="Pohl T."/>
            <person name="Merkel B.J."/>
            <person name="Hornburger P."/>
            <person name="Mueller R.-W."/>
            <person name="Bruemmer F."/>
            <person name="Labrenz M."/>
            <person name="Spormann A.M."/>
            <person name="Op den Camp H."/>
            <person name="Overmann J."/>
            <person name="Amann R."/>
            <person name="Jetten M.S.M."/>
            <person name="Mascher T."/>
            <person name="Medema M.H."/>
            <person name="Devos D.P."/>
            <person name="Kaster A.-K."/>
            <person name="Ovreas L."/>
            <person name="Rohde M."/>
            <person name="Galperin M.Y."/>
            <person name="Jogler C."/>
        </authorList>
    </citation>
    <scope>NUCLEOTIDE SEQUENCE [LARGE SCALE GENOMIC DNA]</scope>
    <source>
        <strain evidence="8 9">OJF2</strain>
    </source>
</reference>
<evidence type="ECO:0000256" key="4">
    <source>
        <dbReference type="PIRSR" id="PIRSR606710-1"/>
    </source>
</evidence>
<evidence type="ECO:0000256" key="3">
    <source>
        <dbReference type="ARBA" id="ARBA00023295"/>
    </source>
</evidence>
<organism evidence="8 9">
    <name type="scientific">Aquisphaera giovannonii</name>
    <dbReference type="NCBI Taxonomy" id="406548"/>
    <lineage>
        <taxon>Bacteria</taxon>
        <taxon>Pseudomonadati</taxon>
        <taxon>Planctomycetota</taxon>
        <taxon>Planctomycetia</taxon>
        <taxon>Isosphaerales</taxon>
        <taxon>Isosphaeraceae</taxon>
        <taxon>Aquisphaera</taxon>
    </lineage>
</organism>
<feature type="active site" description="Proton acceptor" evidence="4">
    <location>
        <position position="52"/>
    </location>
</feature>
<dbReference type="InterPro" id="IPR006710">
    <property type="entry name" value="Glyco_hydro_43"/>
</dbReference>
<dbReference type="Proteomes" id="UP000324233">
    <property type="component" value="Chromosome"/>
</dbReference>
<dbReference type="InterPro" id="IPR023296">
    <property type="entry name" value="Glyco_hydro_beta-prop_sf"/>
</dbReference>
<dbReference type="PANTHER" id="PTHR42812:SF14">
    <property type="entry name" value="SECRETED PROTEIN"/>
    <property type="match status" value="1"/>
</dbReference>
<evidence type="ECO:0000313" key="8">
    <source>
        <dbReference type="EMBL" id="QEH38708.1"/>
    </source>
</evidence>
<feature type="signal peptide" evidence="7">
    <location>
        <begin position="1"/>
        <end position="25"/>
    </location>
</feature>
<evidence type="ECO:0000256" key="5">
    <source>
        <dbReference type="PIRSR" id="PIRSR606710-2"/>
    </source>
</evidence>
<proteinExistence type="inferred from homology"/>
<dbReference type="PANTHER" id="PTHR42812">
    <property type="entry name" value="BETA-XYLOSIDASE"/>
    <property type="match status" value="1"/>
</dbReference>
<feature type="site" description="Important for catalytic activity, responsible for pKa modulation of the active site Glu and correct orientation of both the proton donor and substrate" evidence="5">
    <location>
        <position position="173"/>
    </location>
</feature>
<evidence type="ECO:0000313" key="9">
    <source>
        <dbReference type="Proteomes" id="UP000324233"/>
    </source>
</evidence>
<keyword evidence="7" id="KW-0732">Signal</keyword>
<dbReference type="InterPro" id="IPR051795">
    <property type="entry name" value="Glycosyl_Hydrlase_43"/>
</dbReference>
<feature type="active site" description="Proton donor" evidence="4">
    <location>
        <position position="241"/>
    </location>
</feature>
<gene>
    <name evidence="8" type="primary">arbA</name>
    <name evidence="8" type="ORF">OJF2_73140</name>
</gene>
<feature type="chain" id="PRO_5022740256" evidence="7">
    <location>
        <begin position="26"/>
        <end position="336"/>
    </location>
</feature>
<keyword evidence="9" id="KW-1185">Reference proteome</keyword>
<dbReference type="SUPFAM" id="SSF75005">
    <property type="entry name" value="Arabinanase/levansucrase/invertase"/>
    <property type="match status" value="1"/>
</dbReference>
<keyword evidence="2 6" id="KW-0378">Hydrolase</keyword>
<sequence precursor="true">MNARMIHLPVLAVLAGFCTGTLAMAAPPAAEGHEAGKPVPGLRKLMDTPLRDTSICRGPDGTYYLTGTREPFWSYNEGIRVWRSRDLRAWEPLGMVYRYGESPWHRPYLDAKRPLWAPEIHHLKGTFWLTYSLPGWDGTGRTSGCGLLRSTTGKAEGPYEDMHPSERLGDEIDASLFRDDDGSVYFLWHSGKIAKLKPDMTGLAEPYRWLRTTGTDPAPGHHSGLCAGIFGRDSFDHVGYEGMFLFKANGRYYLSCAELIDGRYSCVVAESKALLGPYSPRYEAIPHAGHNVFFRDAEGRWLSTFFGSDASAPWQERPGVLPIHFDADGHLRPGAE</sequence>
<accession>A0A5B9WDG7</accession>
<dbReference type="GO" id="GO:0004553">
    <property type="term" value="F:hydrolase activity, hydrolyzing O-glycosyl compounds"/>
    <property type="evidence" value="ECO:0007669"/>
    <property type="project" value="InterPro"/>
</dbReference>
<evidence type="ECO:0000256" key="6">
    <source>
        <dbReference type="RuleBase" id="RU361187"/>
    </source>
</evidence>
<comment type="similarity">
    <text evidence="1 6">Belongs to the glycosyl hydrolase 43 family.</text>
</comment>
<dbReference type="CDD" id="cd08986">
    <property type="entry name" value="GH43-like"/>
    <property type="match status" value="1"/>
</dbReference>
<keyword evidence="3 6" id="KW-0326">Glycosidase</keyword>
<evidence type="ECO:0000256" key="7">
    <source>
        <dbReference type="SAM" id="SignalP"/>
    </source>
</evidence>
<dbReference type="EC" id="3.2.1.-" evidence="8"/>
<dbReference type="Pfam" id="PF04616">
    <property type="entry name" value="Glyco_hydro_43"/>
    <property type="match status" value="1"/>
</dbReference>
<evidence type="ECO:0000256" key="1">
    <source>
        <dbReference type="ARBA" id="ARBA00009865"/>
    </source>
</evidence>
<dbReference type="AlphaFoldDB" id="A0A5B9WDG7"/>
<dbReference type="GO" id="GO:0005975">
    <property type="term" value="P:carbohydrate metabolic process"/>
    <property type="evidence" value="ECO:0007669"/>
    <property type="project" value="InterPro"/>
</dbReference>